<dbReference type="InterPro" id="IPR011990">
    <property type="entry name" value="TPR-like_helical_dom_sf"/>
</dbReference>
<evidence type="ECO:0000313" key="2">
    <source>
        <dbReference type="Proteomes" id="UP000016536"/>
    </source>
</evidence>
<dbReference type="Pfam" id="PF13374">
    <property type="entry name" value="TPR_10"/>
    <property type="match status" value="1"/>
</dbReference>
<feature type="non-terminal residue" evidence="1">
    <location>
        <position position="794"/>
    </location>
</feature>
<gene>
    <name evidence="1" type="ORF">HMPREF1979_00852</name>
</gene>
<dbReference type="SUPFAM" id="SSF48452">
    <property type="entry name" value="TPR-like"/>
    <property type="match status" value="2"/>
</dbReference>
<proteinExistence type="predicted"/>
<dbReference type="Proteomes" id="UP000016536">
    <property type="component" value="Unassembled WGS sequence"/>
</dbReference>
<evidence type="ECO:0008006" key="3">
    <source>
        <dbReference type="Google" id="ProtNLM"/>
    </source>
</evidence>
<dbReference type="PANTHER" id="PTHR46082:SF6">
    <property type="entry name" value="AAA+ ATPASE DOMAIN-CONTAINING PROTEIN-RELATED"/>
    <property type="match status" value="1"/>
</dbReference>
<accession>U1RZF3</accession>
<organism evidence="1 2">
    <name type="scientific">Actinomyces johnsonii F0542</name>
    <dbReference type="NCBI Taxonomy" id="1321818"/>
    <lineage>
        <taxon>Bacteria</taxon>
        <taxon>Bacillati</taxon>
        <taxon>Actinomycetota</taxon>
        <taxon>Actinomycetes</taxon>
        <taxon>Actinomycetales</taxon>
        <taxon>Actinomycetaceae</taxon>
        <taxon>Actinomyces</taxon>
    </lineage>
</organism>
<keyword evidence="2" id="KW-1185">Reference proteome</keyword>
<dbReference type="Gene3D" id="1.25.40.10">
    <property type="entry name" value="Tetratricopeptide repeat domain"/>
    <property type="match status" value="2"/>
</dbReference>
<dbReference type="EMBL" id="AWSE01000037">
    <property type="protein sequence ID" value="ERH25048.1"/>
    <property type="molecule type" value="Genomic_DNA"/>
</dbReference>
<dbReference type="InterPro" id="IPR053137">
    <property type="entry name" value="NLR-like"/>
</dbReference>
<sequence>MVHALLGEHRNVVGLLLERLEALRDPGCDLPRVVVLSGSAGSGKTRIVQELYARLRSDRGDAYWPAMGDAVRTRGDAGTDPMAGRKVVAPRIDGFLWPAGALPTFGWWGLNCERLASGSSQDVVSAMRSQLEAHALPLAMARRQVEDFKDKTRRLAGEAVDEVRSAFIDEGLSAAFDALKQRHISVPFGSTLVKWGFKGVDASWRRVQELNRLKRDFLLGEQGRSIQRTASQQLADMLISLSHRDLPTVIAIEDMHLMGRELPAFLDAVSSRRSSPILVVGTVWPEGENNGVYRRWLNKAQSRGTVQYVNSPILGVDDLSRMIQEEAPRTSKADLFQIADRLNNPYLIRLWLTERRTREHIEGHDGAVVLADENIRLPEDVVAVLKGRWDELDDAVRNAVFYAAAISPDTDGSACRFVSEVVVGVVNRWEEDMRYDVRMGLRRAIEKLCWCRSEQGVDFFVEPLLVEYLRRKAGSHFGKEGWCQLRLLTQDALAEWICRRVDGVDLPSTEVSTFVCQWFLGVDDGERTEALVTARAAAQWRLAQNADSCDEAGDAVERGKKTLAALLVENPLPEKTMLNVRATVAGYVLQCGEVKDALNRYDTLLPAFERVFGIHHPRTMLVRYGRAKAKAGVGRFEDGTAELKSLLEDQSAVLGGGHPDSWATRSKLVELLNRLGRTEESLALCNDGDGVMESGSVVDDLLPAGILRVVALMGDKRASVAVDAYRELLSGAEKEFGFDHENVLAARSNLAAALSRDNRWGEAVAEYRMLVQGYEWVLGPDHPNTLVSRVVSCF</sequence>
<dbReference type="HOGENOM" id="CLU_353977_0_0_11"/>
<dbReference type="PANTHER" id="PTHR46082">
    <property type="entry name" value="ATP/GTP-BINDING PROTEIN-RELATED"/>
    <property type="match status" value="1"/>
</dbReference>
<dbReference type="AlphaFoldDB" id="U1RZF3"/>
<evidence type="ECO:0000313" key="1">
    <source>
        <dbReference type="EMBL" id="ERH25048.1"/>
    </source>
</evidence>
<comment type="caution">
    <text evidence="1">The sequence shown here is derived from an EMBL/GenBank/DDBJ whole genome shotgun (WGS) entry which is preliminary data.</text>
</comment>
<dbReference type="SUPFAM" id="SSF52540">
    <property type="entry name" value="P-loop containing nucleoside triphosphate hydrolases"/>
    <property type="match status" value="1"/>
</dbReference>
<dbReference type="InterPro" id="IPR027417">
    <property type="entry name" value="P-loop_NTPase"/>
</dbReference>
<protein>
    <recommendedName>
        <fullName evidence="3">Tetratricopeptide repeat protein</fullName>
    </recommendedName>
</protein>
<name>U1RZF3_9ACTO</name>
<reference evidence="1 2" key="1">
    <citation type="submission" date="2013-08" db="EMBL/GenBank/DDBJ databases">
        <authorList>
            <person name="Weinstock G."/>
            <person name="Sodergren E."/>
            <person name="Wylie T."/>
            <person name="Fulton L."/>
            <person name="Fulton R."/>
            <person name="Fronick C."/>
            <person name="O'Laughlin M."/>
            <person name="Godfrey J."/>
            <person name="Miner T."/>
            <person name="Herter B."/>
            <person name="Appelbaum E."/>
            <person name="Cordes M."/>
            <person name="Lek S."/>
            <person name="Wollam A."/>
            <person name="Pepin K.H."/>
            <person name="Palsikar V.B."/>
            <person name="Mitreva M."/>
            <person name="Wilson R.K."/>
        </authorList>
    </citation>
    <scope>NUCLEOTIDE SEQUENCE [LARGE SCALE GENOMIC DNA]</scope>
    <source>
        <strain evidence="1 2">F0542</strain>
    </source>
</reference>